<dbReference type="SUPFAM" id="SSF46689">
    <property type="entry name" value="Homeodomain-like"/>
    <property type="match status" value="1"/>
</dbReference>
<evidence type="ECO:0000259" key="2">
    <source>
        <dbReference type="Pfam" id="PF01498"/>
    </source>
</evidence>
<sequence>MQRELTNEECAPIVVLHEEGWSYRRLEERFSVSHTSISGIMERYRETGRATTPVQDRFLRLRTLRQQFVTTRSLQSQFDDVYNVRISRETVHQRLKEGKSINRIPGRGPALIEAHRRVRLEFARNRVH</sequence>
<accession>A0A8K0C559</accession>
<dbReference type="AlphaFoldDB" id="A0A8K0C559"/>
<dbReference type="EMBL" id="VTPC01090873">
    <property type="protein sequence ID" value="KAF2881030.1"/>
    <property type="molecule type" value="Genomic_DNA"/>
</dbReference>
<organism evidence="3 4">
    <name type="scientific">Ignelater luminosus</name>
    <name type="common">Cucubano</name>
    <name type="synonym">Pyrophorus luminosus</name>
    <dbReference type="NCBI Taxonomy" id="2038154"/>
    <lineage>
        <taxon>Eukaryota</taxon>
        <taxon>Metazoa</taxon>
        <taxon>Ecdysozoa</taxon>
        <taxon>Arthropoda</taxon>
        <taxon>Hexapoda</taxon>
        <taxon>Insecta</taxon>
        <taxon>Pterygota</taxon>
        <taxon>Neoptera</taxon>
        <taxon>Endopterygota</taxon>
        <taxon>Coleoptera</taxon>
        <taxon>Polyphaga</taxon>
        <taxon>Elateriformia</taxon>
        <taxon>Elateroidea</taxon>
        <taxon>Elateridae</taxon>
        <taxon>Agrypninae</taxon>
        <taxon>Pyrophorini</taxon>
        <taxon>Ignelater</taxon>
    </lineage>
</organism>
<comment type="caution">
    <text evidence="3">The sequence shown here is derived from an EMBL/GenBank/DDBJ whole genome shotgun (WGS) entry which is preliminary data.</text>
</comment>
<reference evidence="3" key="1">
    <citation type="submission" date="2019-08" db="EMBL/GenBank/DDBJ databases">
        <title>The genome of the North American firefly Photinus pyralis.</title>
        <authorList>
            <consortium name="Photinus pyralis genome working group"/>
            <person name="Fallon T.R."/>
            <person name="Sander Lower S.E."/>
            <person name="Weng J.-K."/>
        </authorList>
    </citation>
    <scope>NUCLEOTIDE SEQUENCE</scope>
    <source>
        <strain evidence="3">TRF0915ILg1</strain>
        <tissue evidence="3">Whole body</tissue>
    </source>
</reference>
<feature type="domain" description="Transposase Tc1-like" evidence="2">
    <location>
        <begin position="65"/>
        <end position="128"/>
    </location>
</feature>
<evidence type="ECO:0000313" key="4">
    <source>
        <dbReference type="Proteomes" id="UP000801492"/>
    </source>
</evidence>
<dbReference type="GO" id="GO:0015074">
    <property type="term" value="P:DNA integration"/>
    <property type="evidence" value="ECO:0007669"/>
    <property type="project" value="InterPro"/>
</dbReference>
<name>A0A8K0C559_IGNLU</name>
<dbReference type="InterPro" id="IPR002492">
    <property type="entry name" value="Transposase_Tc1-like"/>
</dbReference>
<feature type="non-terminal residue" evidence="3">
    <location>
        <position position="128"/>
    </location>
</feature>
<dbReference type="GO" id="GO:0006313">
    <property type="term" value="P:DNA transposition"/>
    <property type="evidence" value="ECO:0007669"/>
    <property type="project" value="InterPro"/>
</dbReference>
<gene>
    <name evidence="3" type="ORF">ILUMI_25137</name>
</gene>
<keyword evidence="4" id="KW-1185">Reference proteome</keyword>
<dbReference type="InterPro" id="IPR036388">
    <property type="entry name" value="WH-like_DNA-bd_sf"/>
</dbReference>
<protein>
    <recommendedName>
        <fullName evidence="2">Transposase Tc1-like domain-containing protein</fullName>
    </recommendedName>
</protein>
<dbReference type="Proteomes" id="UP000801492">
    <property type="component" value="Unassembled WGS sequence"/>
</dbReference>
<comment type="subcellular location">
    <subcellularLocation>
        <location evidence="1">Nucleus</location>
    </subcellularLocation>
</comment>
<evidence type="ECO:0000313" key="3">
    <source>
        <dbReference type="EMBL" id="KAF2881030.1"/>
    </source>
</evidence>
<dbReference type="InterPro" id="IPR009057">
    <property type="entry name" value="Homeodomain-like_sf"/>
</dbReference>
<proteinExistence type="predicted"/>
<evidence type="ECO:0000256" key="1">
    <source>
        <dbReference type="ARBA" id="ARBA00004123"/>
    </source>
</evidence>
<dbReference type="GO" id="GO:0005634">
    <property type="term" value="C:nucleus"/>
    <property type="evidence" value="ECO:0007669"/>
    <property type="project" value="UniProtKB-SubCell"/>
</dbReference>
<dbReference type="Pfam" id="PF01498">
    <property type="entry name" value="HTH_Tnp_Tc3_2"/>
    <property type="match status" value="1"/>
</dbReference>
<dbReference type="Gene3D" id="1.10.10.10">
    <property type="entry name" value="Winged helix-like DNA-binding domain superfamily/Winged helix DNA-binding domain"/>
    <property type="match status" value="1"/>
</dbReference>
<dbReference type="GO" id="GO:0003677">
    <property type="term" value="F:DNA binding"/>
    <property type="evidence" value="ECO:0007669"/>
    <property type="project" value="InterPro"/>
</dbReference>